<dbReference type="InterPro" id="IPR036388">
    <property type="entry name" value="WH-like_DNA-bd_sf"/>
</dbReference>
<dbReference type="SMART" id="SM00347">
    <property type="entry name" value="HTH_MARR"/>
    <property type="match status" value="1"/>
</dbReference>
<dbReference type="PROSITE" id="PS50995">
    <property type="entry name" value="HTH_MARR_2"/>
    <property type="match status" value="1"/>
</dbReference>
<dbReference type="GO" id="GO:0003700">
    <property type="term" value="F:DNA-binding transcription factor activity"/>
    <property type="evidence" value="ECO:0007669"/>
    <property type="project" value="InterPro"/>
</dbReference>
<dbReference type="PANTHER" id="PTHR33164:SF95">
    <property type="entry name" value="TRANSCRIPTIONAL REGULATOR"/>
    <property type="match status" value="1"/>
</dbReference>
<dbReference type="InterPro" id="IPR036390">
    <property type="entry name" value="WH_DNA-bd_sf"/>
</dbReference>
<dbReference type="Proteomes" id="UP000653411">
    <property type="component" value="Unassembled WGS sequence"/>
</dbReference>
<reference evidence="2" key="2">
    <citation type="submission" date="2020-09" db="EMBL/GenBank/DDBJ databases">
        <authorList>
            <person name="Sun Q."/>
            <person name="Zhou Y."/>
        </authorList>
    </citation>
    <scope>NUCLEOTIDE SEQUENCE</scope>
    <source>
        <strain evidence="2">CGMCC 4.7110</strain>
    </source>
</reference>
<dbReference type="AlphaFoldDB" id="A0A917XG28"/>
<accession>A0A917XG28</accession>
<organism evidence="2 3">
    <name type="scientific">Streptomyces fuscichromogenes</name>
    <dbReference type="NCBI Taxonomy" id="1324013"/>
    <lineage>
        <taxon>Bacteria</taxon>
        <taxon>Bacillati</taxon>
        <taxon>Actinomycetota</taxon>
        <taxon>Actinomycetes</taxon>
        <taxon>Kitasatosporales</taxon>
        <taxon>Streptomycetaceae</taxon>
        <taxon>Streptomyces</taxon>
    </lineage>
</organism>
<proteinExistence type="predicted"/>
<dbReference type="EMBL" id="BMML01000011">
    <property type="protein sequence ID" value="GGN20386.1"/>
    <property type="molecule type" value="Genomic_DNA"/>
</dbReference>
<evidence type="ECO:0000313" key="3">
    <source>
        <dbReference type="Proteomes" id="UP000653411"/>
    </source>
</evidence>
<feature type="domain" description="HTH marR-type" evidence="1">
    <location>
        <begin position="24"/>
        <end position="166"/>
    </location>
</feature>
<evidence type="ECO:0000313" key="2">
    <source>
        <dbReference type="EMBL" id="GGN20386.1"/>
    </source>
</evidence>
<evidence type="ECO:0000259" key="1">
    <source>
        <dbReference type="PROSITE" id="PS50995"/>
    </source>
</evidence>
<name>A0A917XG28_9ACTN</name>
<gene>
    <name evidence="2" type="ORF">GCM10011578_050930</name>
</gene>
<dbReference type="PANTHER" id="PTHR33164">
    <property type="entry name" value="TRANSCRIPTIONAL REGULATOR, MARR FAMILY"/>
    <property type="match status" value="1"/>
</dbReference>
<dbReference type="Gene3D" id="1.10.10.10">
    <property type="entry name" value="Winged helix-like DNA-binding domain superfamily/Winged helix DNA-binding domain"/>
    <property type="match status" value="1"/>
</dbReference>
<comment type="caution">
    <text evidence="2">The sequence shown here is derived from an EMBL/GenBank/DDBJ whole genome shotgun (WGS) entry which is preliminary data.</text>
</comment>
<dbReference type="InterPro" id="IPR039422">
    <property type="entry name" value="MarR/SlyA-like"/>
</dbReference>
<dbReference type="InterPro" id="IPR000835">
    <property type="entry name" value="HTH_MarR-typ"/>
</dbReference>
<keyword evidence="3" id="KW-1185">Reference proteome</keyword>
<reference evidence="2" key="1">
    <citation type="journal article" date="2014" name="Int. J. Syst. Evol. Microbiol.">
        <title>Complete genome sequence of Corynebacterium casei LMG S-19264T (=DSM 44701T), isolated from a smear-ripened cheese.</title>
        <authorList>
            <consortium name="US DOE Joint Genome Institute (JGI-PGF)"/>
            <person name="Walter F."/>
            <person name="Albersmeier A."/>
            <person name="Kalinowski J."/>
            <person name="Ruckert C."/>
        </authorList>
    </citation>
    <scope>NUCLEOTIDE SEQUENCE</scope>
    <source>
        <strain evidence="2">CGMCC 4.7110</strain>
    </source>
</reference>
<dbReference type="Pfam" id="PF01047">
    <property type="entry name" value="MarR"/>
    <property type="match status" value="1"/>
</dbReference>
<dbReference type="SUPFAM" id="SSF46785">
    <property type="entry name" value="Winged helix' DNA-binding domain"/>
    <property type="match status" value="1"/>
</dbReference>
<sequence length="169" mass="18850">MVGMSGTRGVVIQRGRDSVQLPTPEEFLVMPGYVVRRLNQAYAAAWLRHVGQALTGPQFAVMLAIKLHPGVEQGSLAAAVALDRSTMVGVVKRLEARNLITRVQPPEDGRKRLLHLTDEGARTLDEVDRKARELDALLIEGMDTVSRKAMWNRLNERADVWERLTSEGR</sequence>
<protein>
    <submittedName>
        <fullName evidence="2">MarR family transcriptional regulator</fullName>
    </submittedName>
</protein>
<dbReference type="GO" id="GO:0006950">
    <property type="term" value="P:response to stress"/>
    <property type="evidence" value="ECO:0007669"/>
    <property type="project" value="TreeGrafter"/>
</dbReference>